<evidence type="ECO:0000256" key="1">
    <source>
        <dbReference type="SAM" id="MobiDB-lite"/>
    </source>
</evidence>
<dbReference type="PANTHER" id="PTHR32060:SF30">
    <property type="entry name" value="CARBOXY-TERMINAL PROCESSING PROTEASE CTPA"/>
    <property type="match status" value="1"/>
</dbReference>
<dbReference type="Pfam" id="PF03572">
    <property type="entry name" value="Peptidase_S41"/>
    <property type="match status" value="1"/>
</dbReference>
<dbReference type="InterPro" id="IPR005151">
    <property type="entry name" value="Tail-specific_protease"/>
</dbReference>
<feature type="signal peptide" evidence="2">
    <location>
        <begin position="1"/>
        <end position="20"/>
    </location>
</feature>
<dbReference type="KEGG" id="gms:SOIL9_41800"/>
<gene>
    <name evidence="4" type="ORF">SOIL9_41800</name>
</gene>
<dbReference type="Proteomes" id="UP000464178">
    <property type="component" value="Chromosome"/>
</dbReference>
<feature type="region of interest" description="Disordered" evidence="1">
    <location>
        <begin position="455"/>
        <end position="487"/>
    </location>
</feature>
<dbReference type="GO" id="GO:0008236">
    <property type="term" value="F:serine-type peptidase activity"/>
    <property type="evidence" value="ECO:0007669"/>
    <property type="project" value="InterPro"/>
</dbReference>
<name>A0A6P2D0E0_9BACT</name>
<accession>A0A6P2D0E0</accession>
<dbReference type="Gene3D" id="2.30.42.10">
    <property type="match status" value="1"/>
</dbReference>
<keyword evidence="4" id="KW-0378">Hydrolase</keyword>
<dbReference type="PANTHER" id="PTHR32060">
    <property type="entry name" value="TAIL-SPECIFIC PROTEASE"/>
    <property type="match status" value="1"/>
</dbReference>
<protein>
    <recommendedName>
        <fullName evidence="3">Tail specific protease domain-containing protein</fullName>
    </recommendedName>
</protein>
<dbReference type="GO" id="GO:0030288">
    <property type="term" value="C:outer membrane-bounded periplasmic space"/>
    <property type="evidence" value="ECO:0007669"/>
    <property type="project" value="TreeGrafter"/>
</dbReference>
<feature type="domain" description="Tail specific protease" evidence="3">
    <location>
        <begin position="269"/>
        <end position="485"/>
    </location>
</feature>
<dbReference type="InterPro" id="IPR041489">
    <property type="entry name" value="PDZ_6"/>
</dbReference>
<dbReference type="SUPFAM" id="SSF50156">
    <property type="entry name" value="PDZ domain-like"/>
    <property type="match status" value="1"/>
</dbReference>
<proteinExistence type="predicted"/>
<feature type="compositionally biased region" description="Basic and acidic residues" evidence="1">
    <location>
        <begin position="476"/>
        <end position="487"/>
    </location>
</feature>
<reference evidence="4 5" key="1">
    <citation type="submission" date="2019-05" db="EMBL/GenBank/DDBJ databases">
        <authorList>
            <consortium name="Science for Life Laboratories"/>
        </authorList>
    </citation>
    <scope>NUCLEOTIDE SEQUENCE [LARGE SCALE GENOMIC DNA]</scope>
    <source>
        <strain evidence="4">Soil9</strain>
    </source>
</reference>
<dbReference type="InterPro" id="IPR036034">
    <property type="entry name" value="PDZ_sf"/>
</dbReference>
<dbReference type="Pfam" id="PF17820">
    <property type="entry name" value="PDZ_6"/>
    <property type="match status" value="1"/>
</dbReference>
<organism evidence="4 5">
    <name type="scientific">Gemmata massiliana</name>
    <dbReference type="NCBI Taxonomy" id="1210884"/>
    <lineage>
        <taxon>Bacteria</taxon>
        <taxon>Pseudomonadati</taxon>
        <taxon>Planctomycetota</taxon>
        <taxon>Planctomycetia</taxon>
        <taxon>Gemmatales</taxon>
        <taxon>Gemmataceae</taxon>
        <taxon>Gemmata</taxon>
    </lineage>
</organism>
<dbReference type="GO" id="GO:0006508">
    <property type="term" value="P:proteolysis"/>
    <property type="evidence" value="ECO:0007669"/>
    <property type="project" value="UniProtKB-KW"/>
</dbReference>
<keyword evidence="4" id="KW-0645">Protease</keyword>
<dbReference type="RefSeq" id="WP_162668245.1">
    <property type="nucleotide sequence ID" value="NZ_LR593886.1"/>
</dbReference>
<dbReference type="GO" id="GO:0007165">
    <property type="term" value="P:signal transduction"/>
    <property type="evidence" value="ECO:0007669"/>
    <property type="project" value="TreeGrafter"/>
</dbReference>
<dbReference type="SMART" id="SM00245">
    <property type="entry name" value="TSPc"/>
    <property type="match status" value="1"/>
</dbReference>
<evidence type="ECO:0000259" key="3">
    <source>
        <dbReference type="SMART" id="SM00245"/>
    </source>
</evidence>
<keyword evidence="2" id="KW-0732">Signal</keyword>
<dbReference type="InterPro" id="IPR029045">
    <property type="entry name" value="ClpP/crotonase-like_dom_sf"/>
</dbReference>
<evidence type="ECO:0000256" key="2">
    <source>
        <dbReference type="SAM" id="SignalP"/>
    </source>
</evidence>
<sequence length="541" mass="59221">MVGTATLGLMLLAPAAPVPAQPAVPANQTERTRAREFARLVYNAADQVASRYVRPVEVKELIEGAVRGLYEECGTTVPDRVTQAVRDANGHNLLNMLVDVRLLLANQPALRGPRALVAAVNGFRHATEPACQLASPRANTFASVDMDFGIGIELEGVTGTPWLIYQVEYKTASGYYSPVGWLEPPLRPDAIPTPAGSLWRVKRVIPDSPAQKAGVKVGDVITHLNRAEITADNANKLFGPFALPPRMIDPQTGADIVPERVVTFRRAGVKSFTVKMTGEAYTPASAFGVIRNEDKWDCLLDHENKIGYIRLGAVESGSDTKVSEMLAELDRKGCRALILDLRWCPGGYVDPSVRIAGLFLPNNAPIAQMKFRSSQGFGDVDTDYRNTDGPERPNKYPLVVLVGNETTGGGELIAAALRDNNRCVLMGQRTVGRASIQHVDDIGFSGLKYKVTTGESFRPNGKSRQRKPDSGPTDDWGLKPDEGLEVPVTKDKSAELRRWAEQHALRPFDSTEGLDFDDPALDPYRLKALDYLRKKLDKLNK</sequence>
<dbReference type="EMBL" id="LR593886">
    <property type="protein sequence ID" value="VTR93534.1"/>
    <property type="molecule type" value="Genomic_DNA"/>
</dbReference>
<dbReference type="AlphaFoldDB" id="A0A6P2D0E0"/>
<feature type="chain" id="PRO_5027049045" description="Tail specific protease domain-containing protein" evidence="2">
    <location>
        <begin position="21"/>
        <end position="541"/>
    </location>
</feature>
<evidence type="ECO:0000313" key="4">
    <source>
        <dbReference type="EMBL" id="VTR93534.1"/>
    </source>
</evidence>
<dbReference type="GO" id="GO:0004175">
    <property type="term" value="F:endopeptidase activity"/>
    <property type="evidence" value="ECO:0007669"/>
    <property type="project" value="TreeGrafter"/>
</dbReference>
<dbReference type="SUPFAM" id="SSF52096">
    <property type="entry name" value="ClpP/crotonase"/>
    <property type="match status" value="1"/>
</dbReference>
<evidence type="ECO:0000313" key="5">
    <source>
        <dbReference type="Proteomes" id="UP000464178"/>
    </source>
</evidence>
<dbReference type="Gene3D" id="3.90.226.10">
    <property type="entry name" value="2-enoyl-CoA Hydratase, Chain A, domain 1"/>
    <property type="match status" value="1"/>
</dbReference>
<keyword evidence="5" id="KW-1185">Reference proteome</keyword>